<gene>
    <name evidence="1" type="ORF">CMV_004262</name>
</gene>
<name>A0A8J4W521_9ROSI</name>
<reference evidence="1" key="1">
    <citation type="submission" date="2020-03" db="EMBL/GenBank/DDBJ databases">
        <title>Castanea mollissima Vanexum genome sequencing.</title>
        <authorList>
            <person name="Staton M."/>
        </authorList>
    </citation>
    <scope>NUCLEOTIDE SEQUENCE</scope>
    <source>
        <tissue evidence="1">Leaf</tissue>
    </source>
</reference>
<evidence type="ECO:0000313" key="2">
    <source>
        <dbReference type="Proteomes" id="UP000737018"/>
    </source>
</evidence>
<dbReference type="OrthoDB" id="1670031at2759"/>
<proteinExistence type="predicted"/>
<comment type="caution">
    <text evidence="1">The sequence shown here is derived from an EMBL/GenBank/DDBJ whole genome shotgun (WGS) entry which is preliminary data.</text>
</comment>
<sequence>MFRFSYFIIFNVIKLYNIGFITQGQEHTTHAEKCPMQQERSKGKKKAKKGDILSEMTQAIQSFTELSRAKFIAGQAKANGSTKHMGESAGTDDKFSLEKAIATLNGHKDLNDMTFFKVQKKLYNGETRIFFMTVPNNRKKAWMEFIAKESD</sequence>
<protein>
    <submittedName>
        <fullName evidence="1">Uncharacterized protein</fullName>
    </submittedName>
</protein>
<dbReference type="EMBL" id="JRKL02000353">
    <property type="protein sequence ID" value="KAF3972206.1"/>
    <property type="molecule type" value="Genomic_DNA"/>
</dbReference>
<organism evidence="1 2">
    <name type="scientific">Castanea mollissima</name>
    <name type="common">Chinese chestnut</name>
    <dbReference type="NCBI Taxonomy" id="60419"/>
    <lineage>
        <taxon>Eukaryota</taxon>
        <taxon>Viridiplantae</taxon>
        <taxon>Streptophyta</taxon>
        <taxon>Embryophyta</taxon>
        <taxon>Tracheophyta</taxon>
        <taxon>Spermatophyta</taxon>
        <taxon>Magnoliopsida</taxon>
        <taxon>eudicotyledons</taxon>
        <taxon>Gunneridae</taxon>
        <taxon>Pentapetalae</taxon>
        <taxon>rosids</taxon>
        <taxon>fabids</taxon>
        <taxon>Fagales</taxon>
        <taxon>Fagaceae</taxon>
        <taxon>Castanea</taxon>
    </lineage>
</organism>
<accession>A0A8J4W521</accession>
<keyword evidence="2" id="KW-1185">Reference proteome</keyword>
<evidence type="ECO:0000313" key="1">
    <source>
        <dbReference type="EMBL" id="KAF3972206.1"/>
    </source>
</evidence>
<dbReference type="Proteomes" id="UP000737018">
    <property type="component" value="Unassembled WGS sequence"/>
</dbReference>
<dbReference type="AlphaFoldDB" id="A0A8J4W521"/>